<keyword evidence="2" id="KW-1185">Reference proteome</keyword>
<sequence length="46" mass="5144">RGTVPAGCSSNHQYSSALKYFIVALTLRVKKNRTVDYTPKKTTTIK</sequence>
<reference evidence="1 2" key="1">
    <citation type="submission" date="2021-06" db="EMBL/GenBank/DDBJ databases">
        <authorList>
            <person name="Kallberg Y."/>
            <person name="Tangrot J."/>
            <person name="Rosling A."/>
        </authorList>
    </citation>
    <scope>NUCLEOTIDE SEQUENCE [LARGE SCALE GENOMIC DNA]</scope>
    <source>
        <strain evidence="1 2">120-4 pot B 10/14</strain>
    </source>
</reference>
<comment type="caution">
    <text evidence="1">The sequence shown here is derived from an EMBL/GenBank/DDBJ whole genome shotgun (WGS) entry which is preliminary data.</text>
</comment>
<dbReference type="EMBL" id="CAJVQB010049734">
    <property type="protein sequence ID" value="CAG8834609.1"/>
    <property type="molecule type" value="Genomic_DNA"/>
</dbReference>
<accession>A0ABN7WKI9</accession>
<protein>
    <submittedName>
        <fullName evidence="1">18746_t:CDS:1</fullName>
    </submittedName>
</protein>
<gene>
    <name evidence="1" type="ORF">GMARGA_LOCUS32148</name>
</gene>
<proteinExistence type="predicted"/>
<organism evidence="1 2">
    <name type="scientific">Gigaspora margarita</name>
    <dbReference type="NCBI Taxonomy" id="4874"/>
    <lineage>
        <taxon>Eukaryota</taxon>
        <taxon>Fungi</taxon>
        <taxon>Fungi incertae sedis</taxon>
        <taxon>Mucoromycota</taxon>
        <taxon>Glomeromycotina</taxon>
        <taxon>Glomeromycetes</taxon>
        <taxon>Diversisporales</taxon>
        <taxon>Gigasporaceae</taxon>
        <taxon>Gigaspora</taxon>
    </lineage>
</organism>
<evidence type="ECO:0000313" key="1">
    <source>
        <dbReference type="EMBL" id="CAG8834609.1"/>
    </source>
</evidence>
<evidence type="ECO:0000313" key="2">
    <source>
        <dbReference type="Proteomes" id="UP000789901"/>
    </source>
</evidence>
<feature type="non-terminal residue" evidence="1">
    <location>
        <position position="1"/>
    </location>
</feature>
<name>A0ABN7WKI9_GIGMA</name>
<dbReference type="Proteomes" id="UP000789901">
    <property type="component" value="Unassembled WGS sequence"/>
</dbReference>